<accession>A0A1J0AAI7</accession>
<reference evidence="1 2" key="1">
    <citation type="submission" date="2016-10" db="EMBL/GenBank/DDBJ databases">
        <title>Description of Gloeomargarita lithophora gen. nov., sp. nov., a thylakoid-bearing basal-branching cyanobacterium with intracellular carbonates, and proposal for Gloeomargaritales ord. nov.</title>
        <authorList>
            <person name="Moreira D."/>
            <person name="Tavera R."/>
            <person name="Benzerara K."/>
            <person name="Skouri-Panet F."/>
            <person name="Couradeau E."/>
            <person name="Gerard E."/>
            <person name="Loussert C."/>
            <person name="Novelo E."/>
            <person name="Zivanovic Y."/>
            <person name="Lopez-Garcia P."/>
        </authorList>
    </citation>
    <scope>NUCLEOTIDE SEQUENCE [LARGE SCALE GENOMIC DNA]</scope>
    <source>
        <strain evidence="1 2">D10</strain>
    </source>
</reference>
<dbReference type="KEGG" id="glt:GlitD10_0629"/>
<dbReference type="InterPro" id="IPR019117">
    <property type="entry name" value="CRISPR-assoc_protein_Cmr3"/>
</dbReference>
<proteinExistence type="predicted"/>
<sequence>MFQYLITLEPLGFLYGSAGRFLSPDNLVGRAGVTFPPSAATVSGLFAAHYGVEAMTADKNWMFAGPFWSLMENPQDFYVPTPMNCLVKAGKIEHILHCNNKTWEPAISGKFDQRGWLPISWWLEINSGQKVEPDPWEFAPHLHPRLELDQRRVQANETQGSLFLENAVMLKPGVCLAYLSSHPLPAGWYRFGGEGHLVDGQCHDLHASTLELLQKPAGKNFATITPGLWGSNRLSTRWPMQEGDQPIWPDPVVLTERPQPYRYRLGGTGTGRRLSRGRYAVPAGTVYVLQKSLDPWHTWPETWFPKEGYSLKRWGCGLSLPLPNLN</sequence>
<evidence type="ECO:0000313" key="1">
    <source>
        <dbReference type="EMBL" id="APB32943.1"/>
    </source>
</evidence>
<organism evidence="1 2">
    <name type="scientific">Gloeomargarita lithophora Alchichica-D10</name>
    <dbReference type="NCBI Taxonomy" id="1188229"/>
    <lineage>
        <taxon>Bacteria</taxon>
        <taxon>Bacillati</taxon>
        <taxon>Cyanobacteriota</taxon>
        <taxon>Cyanophyceae</taxon>
        <taxon>Gloeomargaritales</taxon>
        <taxon>Gloeomargaritaceae</taxon>
        <taxon>Gloeomargarita</taxon>
    </lineage>
</organism>
<name>A0A1J0AAI7_9CYAN</name>
<evidence type="ECO:0000313" key="2">
    <source>
        <dbReference type="Proteomes" id="UP000180235"/>
    </source>
</evidence>
<dbReference type="AlphaFoldDB" id="A0A1J0AAI7"/>
<keyword evidence="2" id="KW-1185">Reference proteome</keyword>
<dbReference type="Pfam" id="PF09700">
    <property type="entry name" value="Cas_Cmr3"/>
    <property type="match status" value="1"/>
</dbReference>
<dbReference type="STRING" id="1188229.GlitD10_0629"/>
<gene>
    <name evidence="1" type="ORF">GlitD10_0629</name>
</gene>
<dbReference type="Proteomes" id="UP000180235">
    <property type="component" value="Chromosome"/>
</dbReference>
<dbReference type="OrthoDB" id="442795at2"/>
<protein>
    <recommendedName>
        <fullName evidence="3">CRISPR-associated protein Cmr3</fullName>
    </recommendedName>
</protein>
<evidence type="ECO:0008006" key="3">
    <source>
        <dbReference type="Google" id="ProtNLM"/>
    </source>
</evidence>
<dbReference type="EMBL" id="CP017675">
    <property type="protein sequence ID" value="APB32943.1"/>
    <property type="molecule type" value="Genomic_DNA"/>
</dbReference>
<dbReference type="RefSeq" id="WP_071453610.1">
    <property type="nucleotide sequence ID" value="NZ_CP017675.1"/>
</dbReference>